<keyword evidence="8" id="KW-1185">Reference proteome</keyword>
<dbReference type="GO" id="GO:0004489">
    <property type="term" value="F:methylenetetrahydrofolate reductase [NAD(P)H] activity"/>
    <property type="evidence" value="ECO:0007669"/>
    <property type="project" value="UniProtKB-EC"/>
</dbReference>
<comment type="cofactor">
    <cofactor evidence="1 6">
        <name>FAD</name>
        <dbReference type="ChEBI" id="CHEBI:57692"/>
    </cofactor>
</comment>
<evidence type="ECO:0000256" key="1">
    <source>
        <dbReference type="ARBA" id="ARBA00001974"/>
    </source>
</evidence>
<organism evidence="7 8">
    <name type="scientific">Deinococcus navajonensis</name>
    <dbReference type="NCBI Taxonomy" id="309884"/>
    <lineage>
        <taxon>Bacteria</taxon>
        <taxon>Thermotogati</taxon>
        <taxon>Deinococcota</taxon>
        <taxon>Deinococci</taxon>
        <taxon>Deinococcales</taxon>
        <taxon>Deinococcaceae</taxon>
        <taxon>Deinococcus</taxon>
    </lineage>
</organism>
<keyword evidence="5 6" id="KW-0560">Oxidoreductase</keyword>
<evidence type="ECO:0000256" key="6">
    <source>
        <dbReference type="RuleBase" id="RU003862"/>
    </source>
</evidence>
<proteinExistence type="inferred from homology"/>
<evidence type="ECO:0000256" key="3">
    <source>
        <dbReference type="ARBA" id="ARBA00022630"/>
    </source>
</evidence>
<dbReference type="RefSeq" id="WP_380036862.1">
    <property type="nucleotide sequence ID" value="NZ_JBHSEH010000005.1"/>
</dbReference>
<comment type="caution">
    <text evidence="7">The sequence shown here is derived from an EMBL/GenBank/DDBJ whole genome shotgun (WGS) entry which is preliminary data.</text>
</comment>
<dbReference type="InterPro" id="IPR003171">
    <property type="entry name" value="Mehydrof_redctse-like"/>
</dbReference>
<dbReference type="Proteomes" id="UP001595998">
    <property type="component" value="Unassembled WGS sequence"/>
</dbReference>
<dbReference type="SUPFAM" id="SSF51730">
    <property type="entry name" value="FAD-linked oxidoreductase"/>
    <property type="match status" value="1"/>
</dbReference>
<evidence type="ECO:0000313" key="7">
    <source>
        <dbReference type="EMBL" id="MFC4425453.1"/>
    </source>
</evidence>
<comment type="similarity">
    <text evidence="6">Belongs to the methylenetetrahydrofolate reductase family.</text>
</comment>
<reference evidence="8" key="1">
    <citation type="journal article" date="2019" name="Int. J. Syst. Evol. Microbiol.">
        <title>The Global Catalogue of Microorganisms (GCM) 10K type strain sequencing project: providing services to taxonomists for standard genome sequencing and annotation.</title>
        <authorList>
            <consortium name="The Broad Institute Genomics Platform"/>
            <consortium name="The Broad Institute Genome Sequencing Center for Infectious Disease"/>
            <person name="Wu L."/>
            <person name="Ma J."/>
        </authorList>
    </citation>
    <scope>NUCLEOTIDE SEQUENCE [LARGE SCALE GENOMIC DNA]</scope>
    <source>
        <strain evidence="8">CCUG 56029</strain>
    </source>
</reference>
<evidence type="ECO:0000256" key="5">
    <source>
        <dbReference type="ARBA" id="ARBA00023002"/>
    </source>
</evidence>
<dbReference type="Pfam" id="PF02219">
    <property type="entry name" value="MTHFR"/>
    <property type="match status" value="1"/>
</dbReference>
<sequence>MSAPKQTRVSIELVPRSRSGLRAEIETLSTRLPGIDTVNVPDLTRFSTRSWHGCTYARPHYRAIPHIRAVDLNPREPLAMAAHLDEHGLDEVLIISGDAPSDMSARVYDVDAVSAIRRFRQELPHVRVYAGLDPYRQSLSKEQAYLERKLEAGAVGFFSQPFFDLRLMETYADLLPEDVEMWWGATTVTEEGTLNYWRQRNHAVFPRRFEPTLDWNRQFAADVLAFAREREQHAYFMPVRADAVAYLSGIV</sequence>
<gene>
    <name evidence="7" type="ORF">ACFOZ9_04450</name>
</gene>
<name>A0ABV8XKX7_9DEIO</name>
<protein>
    <recommendedName>
        <fullName evidence="6">Methylenetetrahydrofolate reductase</fullName>
    </recommendedName>
</protein>
<evidence type="ECO:0000256" key="2">
    <source>
        <dbReference type="ARBA" id="ARBA00004777"/>
    </source>
</evidence>
<dbReference type="Gene3D" id="3.20.20.220">
    <property type="match status" value="1"/>
</dbReference>
<keyword evidence="3 6" id="KW-0285">Flavoprotein</keyword>
<comment type="pathway">
    <text evidence="2 6">One-carbon metabolism; tetrahydrofolate interconversion.</text>
</comment>
<dbReference type="EMBL" id="JBHSEH010000005">
    <property type="protein sequence ID" value="MFC4425453.1"/>
    <property type="molecule type" value="Genomic_DNA"/>
</dbReference>
<accession>A0ABV8XKX7</accession>
<evidence type="ECO:0000256" key="4">
    <source>
        <dbReference type="ARBA" id="ARBA00022827"/>
    </source>
</evidence>
<keyword evidence="4 6" id="KW-0274">FAD</keyword>
<evidence type="ECO:0000313" key="8">
    <source>
        <dbReference type="Proteomes" id="UP001595998"/>
    </source>
</evidence>
<dbReference type="InterPro" id="IPR029041">
    <property type="entry name" value="FAD-linked_oxidoreductase-like"/>
</dbReference>